<name>A0ABR9RTH6_9ACTN</name>
<feature type="compositionally biased region" description="Acidic residues" evidence="1">
    <location>
        <begin position="483"/>
        <end position="495"/>
    </location>
</feature>
<reference evidence="2 3" key="1">
    <citation type="submission" date="2020-10" db="EMBL/GenBank/DDBJ databases">
        <title>Nocardioides sp. isolated from sludge.</title>
        <authorList>
            <person name="Zhang X."/>
        </authorList>
    </citation>
    <scope>NUCLEOTIDE SEQUENCE [LARGE SCALE GENOMIC DNA]</scope>
    <source>
        <strain evidence="2 3">Y6</strain>
    </source>
</reference>
<feature type="region of interest" description="Disordered" evidence="1">
    <location>
        <begin position="474"/>
        <end position="510"/>
    </location>
</feature>
<gene>
    <name evidence="2" type="ORF">IEQ44_08445</name>
</gene>
<dbReference type="RefSeq" id="WP_193638022.1">
    <property type="nucleotide sequence ID" value="NZ_JADCSA010000007.1"/>
</dbReference>
<evidence type="ECO:0000313" key="3">
    <source>
        <dbReference type="Proteomes" id="UP000756387"/>
    </source>
</evidence>
<sequence length="510" mass="55945">MPRLTAGRRRADVHRIGRLTRRSRPAPPRPHAAREKNCSMTTRRPVLALVSLLTVGLVAAGCTDGGTTAPEPGPQEPTVKAEPDTITFGAFGTEEEMVAWDAVLRDFNQGNDATRASLVEWTSREAAREALAKGDPDQVPDVFLLSRQDLRMVMEEELNRPVSELLDERGVDFGDKFSRDAVESFSFDGDLQCMAYSISPTVMYLNEQLIDFDVMKQRGMAVSNRWDRWWMQDFAAAAKFGTKPRRGVAGVHIEPTVEGLAPFIHSGGGKVFDDERNPTTLAFSSDETREALEQALPVLRDASLTLSEQRLEKRDALEWFTRGKVAMIAGERGLVPELRGHKDLAFNVMPMPYLGNAATTGDVNGLCLSAATRTPGQAADLIAHLVSDEATAEVTRAGATVPANLTVAASEDFLQPEQRPERARVFNSVVRGIAFPPLLESWEELESAVAPHVRRLLLEPGEIDLEEITELIDEASRSVLDPEYVDPESEGEGEGEGDREAPSEDASETP</sequence>
<comment type="caution">
    <text evidence="2">The sequence shown here is derived from an EMBL/GenBank/DDBJ whole genome shotgun (WGS) entry which is preliminary data.</text>
</comment>
<dbReference type="PANTHER" id="PTHR43649:SF12">
    <property type="entry name" value="DIACETYLCHITOBIOSE BINDING PROTEIN DASA"/>
    <property type="match status" value="1"/>
</dbReference>
<dbReference type="InterPro" id="IPR050490">
    <property type="entry name" value="Bact_solute-bd_prot1"/>
</dbReference>
<dbReference type="Gene3D" id="3.40.190.10">
    <property type="entry name" value="Periplasmic binding protein-like II"/>
    <property type="match status" value="1"/>
</dbReference>
<evidence type="ECO:0000256" key="1">
    <source>
        <dbReference type="SAM" id="MobiDB-lite"/>
    </source>
</evidence>
<dbReference type="Proteomes" id="UP000756387">
    <property type="component" value="Unassembled WGS sequence"/>
</dbReference>
<organism evidence="2 3">
    <name type="scientific">Nocardioides malaquae</name>
    <dbReference type="NCBI Taxonomy" id="2773426"/>
    <lineage>
        <taxon>Bacteria</taxon>
        <taxon>Bacillati</taxon>
        <taxon>Actinomycetota</taxon>
        <taxon>Actinomycetes</taxon>
        <taxon>Propionibacteriales</taxon>
        <taxon>Nocardioidaceae</taxon>
        <taxon>Nocardioides</taxon>
    </lineage>
</organism>
<dbReference type="InterPro" id="IPR006059">
    <property type="entry name" value="SBP"/>
</dbReference>
<dbReference type="PANTHER" id="PTHR43649">
    <property type="entry name" value="ARABINOSE-BINDING PROTEIN-RELATED"/>
    <property type="match status" value="1"/>
</dbReference>
<dbReference type="Pfam" id="PF13416">
    <property type="entry name" value="SBP_bac_8"/>
    <property type="match status" value="1"/>
</dbReference>
<evidence type="ECO:0000313" key="2">
    <source>
        <dbReference type="EMBL" id="MBE7324680.1"/>
    </source>
</evidence>
<feature type="region of interest" description="Disordered" evidence="1">
    <location>
        <begin position="1"/>
        <end position="37"/>
    </location>
</feature>
<proteinExistence type="predicted"/>
<keyword evidence="3" id="KW-1185">Reference proteome</keyword>
<accession>A0ABR9RTH6</accession>
<protein>
    <submittedName>
        <fullName evidence="2">Extracellular solute-binding protein</fullName>
    </submittedName>
</protein>
<dbReference type="EMBL" id="JADCSA010000007">
    <property type="protein sequence ID" value="MBE7324680.1"/>
    <property type="molecule type" value="Genomic_DNA"/>
</dbReference>
<dbReference type="SUPFAM" id="SSF53850">
    <property type="entry name" value="Periplasmic binding protein-like II"/>
    <property type="match status" value="1"/>
</dbReference>